<proteinExistence type="predicted"/>
<organism evidence="2 4">
    <name type="scientific">Streptococcus alactolyticus</name>
    <dbReference type="NCBI Taxonomy" id="29389"/>
    <lineage>
        <taxon>Bacteria</taxon>
        <taxon>Bacillati</taxon>
        <taxon>Bacillota</taxon>
        <taxon>Bacilli</taxon>
        <taxon>Lactobacillales</taxon>
        <taxon>Streptococcaceae</taxon>
        <taxon>Streptococcus</taxon>
    </lineage>
</organism>
<protein>
    <submittedName>
        <fullName evidence="2">SseB family protein</fullName>
    </submittedName>
</protein>
<dbReference type="InterPro" id="IPR009839">
    <property type="entry name" value="SseB_N"/>
</dbReference>
<dbReference type="GeneID" id="99637299"/>
<evidence type="ECO:0000313" key="3">
    <source>
        <dbReference type="EMBL" id="WBB06565.1"/>
    </source>
</evidence>
<accession>A0A6N7WZV0</accession>
<keyword evidence="5" id="KW-1185">Reference proteome</keyword>
<reference evidence="2 4" key="1">
    <citation type="submission" date="2019-08" db="EMBL/GenBank/DDBJ databases">
        <title>In-depth cultivation of the pig gut microbiome towards novel bacterial diversity and tailored functional studies.</title>
        <authorList>
            <person name="Wylensek D."/>
            <person name="Hitch T.C.A."/>
            <person name="Clavel T."/>
        </authorList>
    </citation>
    <scope>NUCLEOTIDE SEQUENCE [LARGE SCALE GENOMIC DNA]</scope>
    <source>
        <strain evidence="2 4">BL-178-WT-3A</strain>
    </source>
</reference>
<sequence length="249" mass="28363">MTNQNELDLRLRAFVNAPDNFLDSVALVNALHNIPVLASKEPYAVEVEGQKVTPVFTDQEDLEIFKQDQASAREQEWVERLAIDILREVIEKGLYGIVFNLKKSGDFGNSTIFKSSEFIQFLNAYTTILNKLMGDDNLAADVLDKFYLVPAFVHPRDDESFDRMFPTMSTPDGESYVPAFSNLQSFAKWYNHDEFGLPFRKAQGSILVWNLAEIYQPGHGENDIDETVGVVINPFDEQQILVNWSEIDE</sequence>
<gene>
    <name evidence="2" type="ORF">FYJ82_00045</name>
    <name evidence="3" type="ORF">O6R09_01015</name>
</gene>
<dbReference type="Pfam" id="PF07179">
    <property type="entry name" value="SseB"/>
    <property type="match status" value="1"/>
</dbReference>
<dbReference type="Proteomes" id="UP001212085">
    <property type="component" value="Chromosome"/>
</dbReference>
<dbReference type="EMBL" id="VUNP01000001">
    <property type="protein sequence ID" value="MST52861.1"/>
    <property type="molecule type" value="Genomic_DNA"/>
</dbReference>
<dbReference type="Proteomes" id="UP000471052">
    <property type="component" value="Unassembled WGS sequence"/>
</dbReference>
<dbReference type="RefSeq" id="WP_154454096.1">
    <property type="nucleotide sequence ID" value="NZ_BRXN01000020.1"/>
</dbReference>
<dbReference type="EMBL" id="CP114883">
    <property type="protein sequence ID" value="WBB06565.1"/>
    <property type="molecule type" value="Genomic_DNA"/>
</dbReference>
<evidence type="ECO:0000313" key="5">
    <source>
        <dbReference type="Proteomes" id="UP001212085"/>
    </source>
</evidence>
<reference evidence="3 5" key="2">
    <citation type="submission" date="2022-12" db="EMBL/GenBank/DDBJ databases">
        <title>Streptococcus alactolyticus LGM, complete genome.</title>
        <authorList>
            <person name="Liu Z."/>
            <person name="Mu C."/>
            <person name="Zhu W."/>
        </authorList>
    </citation>
    <scope>NUCLEOTIDE SEQUENCE [LARGE SCALE GENOMIC DNA]</scope>
    <source>
        <strain evidence="3 5">LGM</strain>
    </source>
</reference>
<evidence type="ECO:0000313" key="2">
    <source>
        <dbReference type="EMBL" id="MST52861.1"/>
    </source>
</evidence>
<dbReference type="AlphaFoldDB" id="A0A6N7WZV0"/>
<name>A0A6N7WZV0_STRAY</name>
<feature type="domain" description="SseB protein N-terminal" evidence="1">
    <location>
        <begin position="140"/>
        <end position="239"/>
    </location>
</feature>
<dbReference type="OrthoDB" id="2241212at2"/>
<evidence type="ECO:0000313" key="4">
    <source>
        <dbReference type="Proteomes" id="UP000471052"/>
    </source>
</evidence>
<evidence type="ECO:0000259" key="1">
    <source>
        <dbReference type="Pfam" id="PF07179"/>
    </source>
</evidence>